<keyword evidence="1" id="KW-1133">Transmembrane helix</keyword>
<sequence>MGAAFLQVLLDVLSNLGNNALVYLAFIAVFAGCAVNLVAPLRTRVCMRDLEGILHETRNLLDRGREEGMLCDKEFRLGVQLRLAKYV</sequence>
<organism evidence="2 3">
    <name type="scientific">Mycena chlorophos</name>
    <name type="common">Agaric fungus</name>
    <name type="synonym">Agaricus chlorophos</name>
    <dbReference type="NCBI Taxonomy" id="658473"/>
    <lineage>
        <taxon>Eukaryota</taxon>
        <taxon>Fungi</taxon>
        <taxon>Dikarya</taxon>
        <taxon>Basidiomycota</taxon>
        <taxon>Agaricomycotina</taxon>
        <taxon>Agaricomycetes</taxon>
        <taxon>Agaricomycetidae</taxon>
        <taxon>Agaricales</taxon>
        <taxon>Marasmiineae</taxon>
        <taxon>Mycenaceae</taxon>
        <taxon>Mycena</taxon>
    </lineage>
</organism>
<gene>
    <name evidence="2" type="ORF">MCHLO_16022</name>
</gene>
<evidence type="ECO:0000256" key="1">
    <source>
        <dbReference type="SAM" id="Phobius"/>
    </source>
</evidence>
<evidence type="ECO:0000313" key="2">
    <source>
        <dbReference type="EMBL" id="GAT59776.1"/>
    </source>
</evidence>
<evidence type="ECO:0000313" key="3">
    <source>
        <dbReference type="Proteomes" id="UP000815677"/>
    </source>
</evidence>
<keyword evidence="1" id="KW-0812">Transmembrane</keyword>
<protein>
    <submittedName>
        <fullName evidence="2">Uncharacterized protein</fullName>
    </submittedName>
</protein>
<dbReference type="EMBL" id="DF849907">
    <property type="protein sequence ID" value="GAT59776.1"/>
    <property type="molecule type" value="Genomic_DNA"/>
</dbReference>
<keyword evidence="3" id="KW-1185">Reference proteome</keyword>
<reference evidence="2" key="1">
    <citation type="submission" date="2014-09" db="EMBL/GenBank/DDBJ databases">
        <title>Genome sequence of the luminous mushroom Mycena chlorophos for searching fungal bioluminescence genes.</title>
        <authorList>
            <person name="Tanaka Y."/>
            <person name="Kasuga D."/>
            <person name="Oba Y."/>
            <person name="Hase S."/>
            <person name="Sato K."/>
            <person name="Oba Y."/>
            <person name="Sakakibara Y."/>
        </authorList>
    </citation>
    <scope>NUCLEOTIDE SEQUENCE</scope>
</reference>
<accession>A0ABQ0M8Y7</accession>
<proteinExistence type="predicted"/>
<keyword evidence="1" id="KW-0472">Membrane</keyword>
<feature type="transmembrane region" description="Helical" evidence="1">
    <location>
        <begin position="20"/>
        <end position="39"/>
    </location>
</feature>
<dbReference type="Proteomes" id="UP000815677">
    <property type="component" value="Unassembled WGS sequence"/>
</dbReference>
<name>A0ABQ0M8Y7_MYCCL</name>